<feature type="region of interest" description="Disordered" evidence="1">
    <location>
        <begin position="245"/>
        <end position="264"/>
    </location>
</feature>
<name>A0A9P4WUJ2_9PLEO</name>
<dbReference type="Proteomes" id="UP000758155">
    <property type="component" value="Unassembled WGS sequence"/>
</dbReference>
<organism evidence="2 3">
    <name type="scientific">Didymella heteroderae</name>
    <dbReference type="NCBI Taxonomy" id="1769908"/>
    <lineage>
        <taxon>Eukaryota</taxon>
        <taxon>Fungi</taxon>
        <taxon>Dikarya</taxon>
        <taxon>Ascomycota</taxon>
        <taxon>Pezizomycotina</taxon>
        <taxon>Dothideomycetes</taxon>
        <taxon>Pleosporomycetidae</taxon>
        <taxon>Pleosporales</taxon>
        <taxon>Pleosporineae</taxon>
        <taxon>Didymellaceae</taxon>
        <taxon>Didymella</taxon>
    </lineage>
</organism>
<feature type="region of interest" description="Disordered" evidence="1">
    <location>
        <begin position="280"/>
        <end position="320"/>
    </location>
</feature>
<protein>
    <recommendedName>
        <fullName evidence="4">Fungal N-terminal domain-containing protein</fullName>
    </recommendedName>
</protein>
<accession>A0A9P4WUJ2</accession>
<gene>
    <name evidence="2" type="ORF">E8E12_002007</name>
</gene>
<feature type="compositionally biased region" description="Low complexity" evidence="1">
    <location>
        <begin position="293"/>
        <end position="306"/>
    </location>
</feature>
<comment type="caution">
    <text evidence="2">The sequence shown here is derived from an EMBL/GenBank/DDBJ whole genome shotgun (WGS) entry which is preliminary data.</text>
</comment>
<dbReference type="OrthoDB" id="3795238at2759"/>
<keyword evidence="3" id="KW-1185">Reference proteome</keyword>
<evidence type="ECO:0000313" key="2">
    <source>
        <dbReference type="EMBL" id="KAF3042329.1"/>
    </source>
</evidence>
<dbReference type="AlphaFoldDB" id="A0A9P4WUJ2"/>
<evidence type="ECO:0000313" key="3">
    <source>
        <dbReference type="Proteomes" id="UP000758155"/>
    </source>
</evidence>
<proteinExistence type="predicted"/>
<sequence>MAEIFGAVAAGIAVGSELIRLGCAIQRSIERIKNSRKDVEDLATETIIFAGLYQKFLRACGKDRHVGTTDVPAVLPLIKWAEETLAKLKKLLRKVEGLYPQMKPRTKWEDTFIALIVWFGSSSKVQALRNSLSVARESIIGFTNLMCLDELKIQVKLLKEALRDRNKRRELEDRLGVTLEDRIREINQEIHDMRIIHRENRKTLAKAQVELANSQKIDKTTSLIPASEALRDLIETLEDYADELLPSRHPRSRDSNYSHASTASGKDSIYSLLSRGTQPEFASEPIMSDATGTEKSSTTTSLVSSHDSSRSLRGPPRASSSLSTVSILSLNAPNGALPRSSRAEVTIESPYTRREYMNDPQGTILSPPMVRPTSSPTLLAAKTARIGDYLITLEAKRLRINRHSLQVNDYDIGLAFFEALKQHPQELDSLDAAIGRRDEDWGGIPGWVVNPSNWTV</sequence>
<evidence type="ECO:0000256" key="1">
    <source>
        <dbReference type="SAM" id="MobiDB-lite"/>
    </source>
</evidence>
<reference evidence="2" key="1">
    <citation type="submission" date="2019-04" db="EMBL/GenBank/DDBJ databases">
        <title>Sequencing of skin fungus with MAO and IRED activity.</title>
        <authorList>
            <person name="Marsaioli A.J."/>
            <person name="Bonatto J.M.C."/>
            <person name="Reis Junior O."/>
        </authorList>
    </citation>
    <scope>NUCLEOTIDE SEQUENCE</scope>
    <source>
        <strain evidence="2">28M1</strain>
    </source>
</reference>
<dbReference type="EMBL" id="SWKV01000016">
    <property type="protein sequence ID" value="KAF3042329.1"/>
    <property type="molecule type" value="Genomic_DNA"/>
</dbReference>
<feature type="compositionally biased region" description="Polar residues" evidence="1">
    <location>
        <begin position="255"/>
        <end position="264"/>
    </location>
</feature>
<evidence type="ECO:0008006" key="4">
    <source>
        <dbReference type="Google" id="ProtNLM"/>
    </source>
</evidence>